<keyword evidence="1" id="KW-0646">Protease inhibitor</keyword>
<comment type="caution">
    <text evidence="4">The sequence shown here is derived from an EMBL/GenBank/DDBJ whole genome shotgun (WGS) entry which is preliminary data.</text>
</comment>
<evidence type="ECO:0000313" key="4">
    <source>
        <dbReference type="EMBL" id="ROS04944.1"/>
    </source>
</evidence>
<feature type="domain" description="Proteinase inhibitor I42 chagasin" evidence="3">
    <location>
        <begin position="13"/>
        <end position="84"/>
    </location>
</feature>
<dbReference type="RefSeq" id="WP_123710900.1">
    <property type="nucleotide sequence ID" value="NZ_RKHR01000003.1"/>
</dbReference>
<sequence length="106" mass="11716">MDNREGVVLPLAVEVGHPFVIELDENLSTGFTVCLMEMPECLALVADEPVQPDGDRRVGVFGRRRFTFVAVKAGGGALNFNRIKFTHPELTIVERSASEQRFVVAE</sequence>
<organism evidence="4 5">
    <name type="scientific">Sinobacterium caligoides</name>
    <dbReference type="NCBI Taxonomy" id="933926"/>
    <lineage>
        <taxon>Bacteria</taxon>
        <taxon>Pseudomonadati</taxon>
        <taxon>Pseudomonadota</taxon>
        <taxon>Gammaproteobacteria</taxon>
        <taxon>Cellvibrionales</taxon>
        <taxon>Spongiibacteraceae</taxon>
        <taxon>Sinobacterium</taxon>
    </lineage>
</organism>
<dbReference type="InterPro" id="IPR036331">
    <property type="entry name" value="Chagasin-like_sf"/>
</dbReference>
<proteinExistence type="predicted"/>
<name>A0A3N2DYS2_9GAMM</name>
<dbReference type="AlphaFoldDB" id="A0A3N2DYS2"/>
<keyword evidence="2" id="KW-0789">Thiol protease inhibitor</keyword>
<dbReference type="Proteomes" id="UP000275394">
    <property type="component" value="Unassembled WGS sequence"/>
</dbReference>
<dbReference type="OrthoDB" id="670336at2"/>
<evidence type="ECO:0000313" key="5">
    <source>
        <dbReference type="Proteomes" id="UP000275394"/>
    </source>
</evidence>
<dbReference type="Pfam" id="PF09394">
    <property type="entry name" value="Inhibitor_I42"/>
    <property type="match status" value="1"/>
</dbReference>
<evidence type="ECO:0000256" key="2">
    <source>
        <dbReference type="ARBA" id="ARBA00022704"/>
    </source>
</evidence>
<evidence type="ECO:0000259" key="3">
    <source>
        <dbReference type="Pfam" id="PF09394"/>
    </source>
</evidence>
<accession>A0A3N2DYS2</accession>
<dbReference type="Gene3D" id="2.60.40.2020">
    <property type="match status" value="1"/>
</dbReference>
<dbReference type="GO" id="GO:0004869">
    <property type="term" value="F:cysteine-type endopeptidase inhibitor activity"/>
    <property type="evidence" value="ECO:0007669"/>
    <property type="project" value="UniProtKB-KW"/>
</dbReference>
<evidence type="ECO:0000256" key="1">
    <source>
        <dbReference type="ARBA" id="ARBA00022690"/>
    </source>
</evidence>
<dbReference type="SUPFAM" id="SSF141066">
    <property type="entry name" value="ICP-like"/>
    <property type="match status" value="1"/>
</dbReference>
<dbReference type="InterPro" id="IPR018990">
    <property type="entry name" value="Prot_inh_I42_chagasin"/>
</dbReference>
<gene>
    <name evidence="4" type="ORF">EDC56_0461</name>
</gene>
<keyword evidence="5" id="KW-1185">Reference proteome</keyword>
<dbReference type="EMBL" id="RKHR01000003">
    <property type="protein sequence ID" value="ROS04944.1"/>
    <property type="molecule type" value="Genomic_DNA"/>
</dbReference>
<reference evidence="4 5" key="1">
    <citation type="submission" date="2018-11" db="EMBL/GenBank/DDBJ databases">
        <title>Genomic Encyclopedia of Type Strains, Phase IV (KMG-IV): sequencing the most valuable type-strain genomes for metagenomic binning, comparative biology and taxonomic classification.</title>
        <authorList>
            <person name="Goeker M."/>
        </authorList>
    </citation>
    <scope>NUCLEOTIDE SEQUENCE [LARGE SCALE GENOMIC DNA]</scope>
    <source>
        <strain evidence="4 5">DSM 100316</strain>
    </source>
</reference>
<protein>
    <submittedName>
        <fullName evidence="4">Chagasin family peptidase inhibitor I42</fullName>
    </submittedName>
</protein>